<dbReference type="GO" id="GO:0005634">
    <property type="term" value="C:nucleus"/>
    <property type="evidence" value="ECO:0007669"/>
    <property type="project" value="UniProtKB-SubCell"/>
</dbReference>
<dbReference type="FunFam" id="1.10.10.60:FF:000059">
    <property type="entry name" value="TGFB-induced factor homeobox 1"/>
    <property type="match status" value="1"/>
</dbReference>
<dbReference type="GO" id="GO:1902871">
    <property type="term" value="P:positive regulation of amacrine cell differentiation"/>
    <property type="evidence" value="ECO:0007669"/>
    <property type="project" value="UniProtKB-ARBA"/>
</dbReference>
<evidence type="ECO:0000256" key="9">
    <source>
        <dbReference type="SAM" id="MobiDB-lite"/>
    </source>
</evidence>
<dbReference type="SUPFAM" id="SSF46689">
    <property type="entry name" value="Homeodomain-like"/>
    <property type="match status" value="1"/>
</dbReference>
<dbReference type="InterPro" id="IPR009057">
    <property type="entry name" value="Homeodomain-like_sf"/>
</dbReference>
<evidence type="ECO:0000256" key="6">
    <source>
        <dbReference type="ARBA" id="ARBA00023242"/>
    </source>
</evidence>
<dbReference type="GO" id="GO:0003677">
    <property type="term" value="F:DNA binding"/>
    <property type="evidence" value="ECO:0007669"/>
    <property type="project" value="UniProtKB-UniRule"/>
</dbReference>
<dbReference type="GO" id="GO:0010470">
    <property type="term" value="P:regulation of gastrulation"/>
    <property type="evidence" value="ECO:0007669"/>
    <property type="project" value="UniProtKB-ARBA"/>
</dbReference>
<dbReference type="Gene3D" id="1.10.10.60">
    <property type="entry name" value="Homeodomain-like"/>
    <property type="match status" value="1"/>
</dbReference>
<evidence type="ECO:0000256" key="8">
    <source>
        <dbReference type="PROSITE-ProRule" id="PRU00108"/>
    </source>
</evidence>
<dbReference type="SMART" id="SM00389">
    <property type="entry name" value="HOX"/>
    <property type="match status" value="1"/>
</dbReference>
<dbReference type="InterPro" id="IPR050224">
    <property type="entry name" value="TALE_homeobox"/>
</dbReference>
<evidence type="ECO:0000256" key="7">
    <source>
        <dbReference type="ARBA" id="ARBA00038021"/>
    </source>
</evidence>
<feature type="DNA-binding region" description="Homeobox" evidence="8">
    <location>
        <begin position="14"/>
        <end position="76"/>
    </location>
</feature>
<dbReference type="AlphaFoldDB" id="A0A8C8UPC8"/>
<dbReference type="Ensembl" id="ENSPEMT00000033694.1">
    <property type="protein sequence ID" value="ENSPEMP00000034480.1"/>
    <property type="gene ID" value="ENSPEMG00000024456.1"/>
</dbReference>
<dbReference type="PANTHER" id="PTHR11850">
    <property type="entry name" value="HOMEOBOX PROTEIN TRANSCRIPTION FACTORS"/>
    <property type="match status" value="1"/>
</dbReference>
<comment type="subcellular location">
    <subcellularLocation>
        <location evidence="1 8">Nucleus</location>
    </subcellularLocation>
</comment>
<evidence type="ECO:0000256" key="1">
    <source>
        <dbReference type="ARBA" id="ARBA00004123"/>
    </source>
</evidence>
<proteinExistence type="inferred from homology"/>
<sequence>EFCSEIREGFSFQKPRKGYLLPSVSVKILRDWLYKHRFNAYPTEEEKQMLSKKTNLSYLQISNWFTNARRRLLPGILQENSNKFTYEGQVAAQKQHISLSEEVKAQPNVQAEMGHLFLPIWQVSQKLDPESLSHVFPEAPSEKEGKFSTSQPLSSPASVLPEENPDFSSFYMLVDAAVQKAAELEEQKKQNLNHPLHFDNIKVKLQNKCL</sequence>
<dbReference type="GO" id="GO:0006355">
    <property type="term" value="P:regulation of DNA-templated transcription"/>
    <property type="evidence" value="ECO:0007669"/>
    <property type="project" value="InterPro"/>
</dbReference>
<accession>A0A8C8UPC8</accession>
<evidence type="ECO:0000313" key="12">
    <source>
        <dbReference type="Proteomes" id="UP000694547"/>
    </source>
</evidence>
<evidence type="ECO:0000256" key="3">
    <source>
        <dbReference type="ARBA" id="ARBA00023125"/>
    </source>
</evidence>
<dbReference type="GeneTree" id="ENSGT00940000163848"/>
<evidence type="ECO:0000313" key="11">
    <source>
        <dbReference type="Ensembl" id="ENSPEMP00000034480.1"/>
    </source>
</evidence>
<evidence type="ECO:0000256" key="2">
    <source>
        <dbReference type="ARBA" id="ARBA00023015"/>
    </source>
</evidence>
<evidence type="ECO:0000256" key="4">
    <source>
        <dbReference type="ARBA" id="ARBA00023155"/>
    </source>
</evidence>
<feature type="region of interest" description="Disordered" evidence="9">
    <location>
        <begin position="135"/>
        <end position="159"/>
    </location>
</feature>
<evidence type="ECO:0000256" key="5">
    <source>
        <dbReference type="ARBA" id="ARBA00023163"/>
    </source>
</evidence>
<dbReference type="GO" id="GO:0038092">
    <property type="term" value="P:nodal signaling pathway"/>
    <property type="evidence" value="ECO:0007669"/>
    <property type="project" value="UniProtKB-ARBA"/>
</dbReference>
<dbReference type="CDD" id="cd00086">
    <property type="entry name" value="homeodomain"/>
    <property type="match status" value="1"/>
</dbReference>
<keyword evidence="3 8" id="KW-0238">DNA-binding</keyword>
<dbReference type="InterPro" id="IPR001356">
    <property type="entry name" value="HD"/>
</dbReference>
<keyword evidence="4 8" id="KW-0371">Homeobox</keyword>
<reference evidence="11 12" key="1">
    <citation type="submission" date="2018-10" db="EMBL/GenBank/DDBJ databases">
        <title>Improved assembly of the deer mouse Peromyscus maniculatus genome.</title>
        <authorList>
            <person name="Lassance J.-M."/>
            <person name="Hoekstra H.E."/>
        </authorList>
    </citation>
    <scope>NUCLEOTIDE SEQUENCE [LARGE SCALE GENOMIC DNA]</scope>
</reference>
<reference evidence="11" key="2">
    <citation type="submission" date="2025-08" db="UniProtKB">
        <authorList>
            <consortium name="Ensembl"/>
        </authorList>
    </citation>
    <scope>IDENTIFICATION</scope>
</reference>
<keyword evidence="2" id="KW-0805">Transcription regulation</keyword>
<dbReference type="GO" id="GO:0035881">
    <property type="term" value="P:amacrine cell differentiation"/>
    <property type="evidence" value="ECO:0007669"/>
    <property type="project" value="UniProtKB-ARBA"/>
</dbReference>
<dbReference type="InterPro" id="IPR008422">
    <property type="entry name" value="KN_HD"/>
</dbReference>
<keyword evidence="5" id="KW-0804">Transcription</keyword>
<dbReference type="PROSITE" id="PS50071">
    <property type="entry name" value="HOMEOBOX_2"/>
    <property type="match status" value="1"/>
</dbReference>
<name>A0A8C8UPC8_PERMB</name>
<evidence type="ECO:0000259" key="10">
    <source>
        <dbReference type="PROSITE" id="PS50071"/>
    </source>
</evidence>
<dbReference type="Pfam" id="PF05920">
    <property type="entry name" value="Homeobox_KN"/>
    <property type="match status" value="1"/>
</dbReference>
<comment type="similarity">
    <text evidence="7">Belongs to the TALE/TGIF homeobox family.</text>
</comment>
<dbReference type="Proteomes" id="UP000694547">
    <property type="component" value="Chromosome X"/>
</dbReference>
<feature type="compositionally biased region" description="Polar residues" evidence="9">
    <location>
        <begin position="147"/>
        <end position="157"/>
    </location>
</feature>
<keyword evidence="12" id="KW-1185">Reference proteome</keyword>
<protein>
    <recommendedName>
        <fullName evidence="10">Homeobox domain-containing protein</fullName>
    </recommendedName>
</protein>
<reference evidence="11" key="3">
    <citation type="submission" date="2025-09" db="UniProtKB">
        <authorList>
            <consortium name="Ensembl"/>
        </authorList>
    </citation>
    <scope>IDENTIFICATION</scope>
</reference>
<keyword evidence="6 8" id="KW-0539">Nucleus</keyword>
<organism evidence="11 12">
    <name type="scientific">Peromyscus maniculatus bairdii</name>
    <name type="common">Prairie deer mouse</name>
    <dbReference type="NCBI Taxonomy" id="230844"/>
    <lineage>
        <taxon>Eukaryota</taxon>
        <taxon>Metazoa</taxon>
        <taxon>Chordata</taxon>
        <taxon>Craniata</taxon>
        <taxon>Vertebrata</taxon>
        <taxon>Euteleostomi</taxon>
        <taxon>Mammalia</taxon>
        <taxon>Eutheria</taxon>
        <taxon>Euarchontoglires</taxon>
        <taxon>Glires</taxon>
        <taxon>Rodentia</taxon>
        <taxon>Myomorpha</taxon>
        <taxon>Muroidea</taxon>
        <taxon>Cricetidae</taxon>
        <taxon>Neotominae</taxon>
        <taxon>Peromyscus</taxon>
    </lineage>
</organism>
<feature type="domain" description="Homeobox" evidence="10">
    <location>
        <begin position="12"/>
        <end position="75"/>
    </location>
</feature>